<dbReference type="InterPro" id="IPR003737">
    <property type="entry name" value="GlcNAc_PI_deacetylase-related"/>
</dbReference>
<dbReference type="RefSeq" id="WP_270076171.1">
    <property type="nucleotide sequence ID" value="NZ_CP115174.1"/>
</dbReference>
<dbReference type="InterPro" id="IPR024078">
    <property type="entry name" value="LmbE-like_dom_sf"/>
</dbReference>
<dbReference type="Gene3D" id="3.40.50.10320">
    <property type="entry name" value="LmbE-like"/>
    <property type="match status" value="1"/>
</dbReference>
<accession>A0ABY7NJ08</accession>
<dbReference type="PANTHER" id="PTHR12993">
    <property type="entry name" value="N-ACETYLGLUCOSAMINYL-PHOSPHATIDYLINOSITOL DE-N-ACETYLASE-RELATED"/>
    <property type="match status" value="1"/>
</dbReference>
<name>A0ABY7NJ08_9SPHN</name>
<keyword evidence="2" id="KW-1185">Reference proteome</keyword>
<evidence type="ECO:0000313" key="2">
    <source>
        <dbReference type="Proteomes" id="UP001210865"/>
    </source>
</evidence>
<gene>
    <name evidence="1" type="ORF">PBT88_15230</name>
</gene>
<reference evidence="1 2" key="1">
    <citation type="submission" date="2022-12" db="EMBL/GenBank/DDBJ databases">
        <title>Sphingomonas abieness sp. nov., an endophytic bacterium isolated from Abies koreana.</title>
        <authorList>
            <person name="Jiang L."/>
            <person name="Lee J."/>
        </authorList>
    </citation>
    <scope>NUCLEOTIDE SEQUENCE [LARGE SCALE GENOMIC DNA]</scope>
    <source>
        <strain evidence="2">PAMB 00755</strain>
    </source>
</reference>
<dbReference type="EMBL" id="CP115174">
    <property type="protein sequence ID" value="WBO21522.1"/>
    <property type="molecule type" value="Genomic_DNA"/>
</dbReference>
<evidence type="ECO:0000313" key="1">
    <source>
        <dbReference type="EMBL" id="WBO21522.1"/>
    </source>
</evidence>
<dbReference type="SUPFAM" id="SSF102588">
    <property type="entry name" value="LmbE-like"/>
    <property type="match status" value="1"/>
</dbReference>
<protein>
    <submittedName>
        <fullName evidence="1">PIG-L family deacetylase</fullName>
    </submittedName>
</protein>
<proteinExistence type="predicted"/>
<dbReference type="Pfam" id="PF02585">
    <property type="entry name" value="PIG-L"/>
    <property type="match status" value="1"/>
</dbReference>
<sequence length="222" mass="24424">MRAEPLTGSVWARARWVVIAPHPDDETLGAGALIAQAAAADRFGGVVYLTDGTGSHPAGTPRLASIRRAEARTAIHRLIAESPSITRMGWQDARPHDPASARFDRDARRLGALLRRSRIDAVAVTGPSERHCDHVAAYWLAEAAIRHARRRVALFLYGVWGDPPGNGCRLLRTRPLAPGIRRRALAAHRSQLSLAYGAGFRLPRAKQRMPPADILWLREPNR</sequence>
<dbReference type="Proteomes" id="UP001210865">
    <property type="component" value="Chromosome"/>
</dbReference>
<dbReference type="PANTHER" id="PTHR12993:SF29">
    <property type="entry name" value="BLR3841 PROTEIN"/>
    <property type="match status" value="1"/>
</dbReference>
<organism evidence="1 2">
    <name type="scientific">Sphingomonas abietis</name>
    <dbReference type="NCBI Taxonomy" id="3012344"/>
    <lineage>
        <taxon>Bacteria</taxon>
        <taxon>Pseudomonadati</taxon>
        <taxon>Pseudomonadota</taxon>
        <taxon>Alphaproteobacteria</taxon>
        <taxon>Sphingomonadales</taxon>
        <taxon>Sphingomonadaceae</taxon>
        <taxon>Sphingomonas</taxon>
    </lineage>
</organism>